<comment type="similarity">
    <text evidence="1">Belongs to the NAD(P)H dehydrogenase (quinone) family.</text>
</comment>
<feature type="domain" description="Flavodoxin-like fold" evidence="3">
    <location>
        <begin position="1"/>
        <end position="207"/>
    </location>
</feature>
<dbReference type="PANTHER" id="PTHR10204">
    <property type="entry name" value="NAD P H OXIDOREDUCTASE-RELATED"/>
    <property type="match status" value="1"/>
</dbReference>
<evidence type="ECO:0000259" key="3">
    <source>
        <dbReference type="Pfam" id="PF02525"/>
    </source>
</evidence>
<sequence>MKAFIVYWHPEPKSFNHAMFLGAQRALVDAGWEVKTSDLFAMGFDPVSSRANFQSVKDPDFLKLQIEEMHATEVDGFAPDLEREIQKIEWCDLMIWQFPLWWFGLPAVFKGWVDRTFAMGRTYGGGRIYEDGMFKGKRALLSLTTGGPAEAYAKDGFNGDIFAILRPIHRGMLEFTGFDVLAPQIVYAPVRMSEEQRTSEIDKYGQRLGAITRESPIEIGQY</sequence>
<dbReference type="InterPro" id="IPR051545">
    <property type="entry name" value="NAD(P)H_dehydrogenase_qn"/>
</dbReference>
<keyword evidence="2" id="KW-0560">Oxidoreductase</keyword>
<protein>
    <submittedName>
        <fullName evidence="4">NAD(P)H-dependent oxidoreductase</fullName>
    </submittedName>
</protein>
<reference evidence="4 5" key="1">
    <citation type="submission" date="2020-12" db="EMBL/GenBank/DDBJ databases">
        <title>Oil enriched cultivation method for isolating marine PHA-producing bacteria.</title>
        <authorList>
            <person name="Zheng W."/>
            <person name="Yu S."/>
            <person name="Huang Y."/>
        </authorList>
    </citation>
    <scope>NUCLEOTIDE SEQUENCE [LARGE SCALE GENOMIC DNA]</scope>
    <source>
        <strain evidence="4 5">SN0-2</strain>
    </source>
</reference>
<dbReference type="EMBL" id="JAEKJR010000001">
    <property type="protein sequence ID" value="MBN8430179.1"/>
    <property type="molecule type" value="Genomic_DNA"/>
</dbReference>
<organism evidence="4 5">
    <name type="scientific">Microbulbifer salipaludis</name>
    <dbReference type="NCBI Taxonomy" id="187980"/>
    <lineage>
        <taxon>Bacteria</taxon>
        <taxon>Pseudomonadati</taxon>
        <taxon>Pseudomonadota</taxon>
        <taxon>Gammaproteobacteria</taxon>
        <taxon>Cellvibrionales</taxon>
        <taxon>Microbulbiferaceae</taxon>
        <taxon>Microbulbifer</taxon>
    </lineage>
</organism>
<evidence type="ECO:0000313" key="5">
    <source>
        <dbReference type="Proteomes" id="UP000664293"/>
    </source>
</evidence>
<dbReference type="InterPro" id="IPR029039">
    <property type="entry name" value="Flavoprotein-like_sf"/>
</dbReference>
<keyword evidence="5" id="KW-1185">Reference proteome</keyword>
<dbReference type="InterPro" id="IPR003680">
    <property type="entry name" value="Flavodoxin_fold"/>
</dbReference>
<dbReference type="SUPFAM" id="SSF52218">
    <property type="entry name" value="Flavoproteins"/>
    <property type="match status" value="1"/>
</dbReference>
<dbReference type="Gene3D" id="3.40.50.360">
    <property type="match status" value="1"/>
</dbReference>
<dbReference type="Proteomes" id="UP000664293">
    <property type="component" value="Unassembled WGS sequence"/>
</dbReference>
<gene>
    <name evidence="4" type="ORF">JF535_04850</name>
</gene>
<name>A0ABS3E4F3_9GAMM</name>
<dbReference type="PANTHER" id="PTHR10204:SF34">
    <property type="entry name" value="NAD(P)H DEHYDROGENASE [QUINONE] 1 ISOFORM 1"/>
    <property type="match status" value="1"/>
</dbReference>
<dbReference type="RefSeq" id="WP_206999666.1">
    <property type="nucleotide sequence ID" value="NZ_JAEKJR010000001.1"/>
</dbReference>
<accession>A0ABS3E4F3</accession>
<comment type="caution">
    <text evidence="4">The sequence shown here is derived from an EMBL/GenBank/DDBJ whole genome shotgun (WGS) entry which is preliminary data.</text>
</comment>
<evidence type="ECO:0000256" key="1">
    <source>
        <dbReference type="ARBA" id="ARBA00006252"/>
    </source>
</evidence>
<dbReference type="Pfam" id="PF02525">
    <property type="entry name" value="Flavodoxin_2"/>
    <property type="match status" value="1"/>
</dbReference>
<evidence type="ECO:0000313" key="4">
    <source>
        <dbReference type="EMBL" id="MBN8430179.1"/>
    </source>
</evidence>
<proteinExistence type="inferred from homology"/>
<evidence type="ECO:0000256" key="2">
    <source>
        <dbReference type="ARBA" id="ARBA00023002"/>
    </source>
</evidence>